<dbReference type="EMBL" id="JAGQFT020000001">
    <property type="protein sequence ID" value="MBS7455783.1"/>
    <property type="molecule type" value="Genomic_DNA"/>
</dbReference>
<comment type="caution">
    <text evidence="2">The sequence shown here is derived from an EMBL/GenBank/DDBJ whole genome shotgun (WGS) entry which is preliminary data.</text>
</comment>
<accession>A0A8J7VRQ8</accession>
<evidence type="ECO:0000313" key="3">
    <source>
        <dbReference type="EMBL" id="MBS7455783.1"/>
    </source>
</evidence>
<dbReference type="EMBL" id="JAGQFT010000025">
    <property type="protein sequence ID" value="MBR0561882.1"/>
    <property type="molecule type" value="Genomic_DNA"/>
</dbReference>
<reference evidence="2" key="2">
    <citation type="submission" date="2021-04" db="EMBL/GenBank/DDBJ databases">
        <authorList>
            <person name="Karlyshev A.V."/>
        </authorList>
    </citation>
    <scope>NUCLEOTIDE SEQUENCE</scope>
    <source>
        <strain evidence="2">LMG 29479</strain>
    </source>
</reference>
<dbReference type="AlphaFoldDB" id="A0A8J7VRQ8"/>
<keyword evidence="4" id="KW-1185">Reference proteome</keyword>
<proteinExistence type="predicted"/>
<name>A0A8J7VRQ8_9GAMM</name>
<reference evidence="3 4" key="1">
    <citation type="journal article" date="2021" name="Microbiol. Resour. Announc.">
        <title>Draft Genome Sequence of Coralloluteibacterium stylophorae LMG 29479T.</title>
        <authorList>
            <person name="Karlyshev A.V."/>
            <person name="Kudryashova E.B."/>
            <person name="Ariskina E.V."/>
            <person name="Conroy A.P."/>
            <person name="Abidueva E.Y."/>
        </authorList>
    </citation>
    <scope>NUCLEOTIDE SEQUENCE [LARGE SCALE GENOMIC DNA]</scope>
    <source>
        <strain evidence="3 4">LMG 29479</strain>
    </source>
</reference>
<evidence type="ECO:0000313" key="4">
    <source>
        <dbReference type="Proteomes" id="UP000675747"/>
    </source>
</evidence>
<evidence type="ECO:0000313" key="2">
    <source>
        <dbReference type="EMBL" id="MBR0561882.1"/>
    </source>
</evidence>
<gene>
    <name evidence="3" type="ORF">KB893_001365</name>
    <name evidence="2" type="ORF">KB893_05050</name>
</gene>
<evidence type="ECO:0000256" key="1">
    <source>
        <dbReference type="SAM" id="MobiDB-lite"/>
    </source>
</evidence>
<dbReference type="Proteomes" id="UP000675747">
    <property type="component" value="Unassembled WGS sequence"/>
</dbReference>
<feature type="region of interest" description="Disordered" evidence="1">
    <location>
        <begin position="165"/>
        <end position="188"/>
    </location>
</feature>
<feature type="compositionally biased region" description="Low complexity" evidence="1">
    <location>
        <begin position="51"/>
        <end position="78"/>
    </location>
</feature>
<dbReference type="PROSITE" id="PS51257">
    <property type="entry name" value="PROKAR_LIPOPROTEIN"/>
    <property type="match status" value="1"/>
</dbReference>
<sequence>MGASIHRTGSDPWRMQRLVVAAALALGLAACSREPESVAPAAASMDTADRGSASAAGEGPGAAATRHAPAEPEPAAGATTGGDGSGIRLDPLQADDIRAAALPGELGCSFADEDGAVLLIAMGDAASDAAARGAIKPGGEIAPIAAPGGFDALVDGGSFEGQGSNVRIEPTGPATGGGESPPRPATLTYDRADGARRTIAGRWTCGP</sequence>
<protein>
    <submittedName>
        <fullName evidence="2">Uncharacterized protein</fullName>
    </submittedName>
</protein>
<feature type="region of interest" description="Disordered" evidence="1">
    <location>
        <begin position="40"/>
        <end position="90"/>
    </location>
</feature>
<dbReference type="RefSeq" id="WP_211925847.1">
    <property type="nucleotide sequence ID" value="NZ_JAGQFT020000001.1"/>
</dbReference>
<organism evidence="2">
    <name type="scientific">Coralloluteibacterium stylophorae</name>
    <dbReference type="NCBI Taxonomy" id="1776034"/>
    <lineage>
        <taxon>Bacteria</taxon>
        <taxon>Pseudomonadati</taxon>
        <taxon>Pseudomonadota</taxon>
        <taxon>Gammaproteobacteria</taxon>
        <taxon>Lysobacterales</taxon>
        <taxon>Lysobacteraceae</taxon>
        <taxon>Coralloluteibacterium</taxon>
    </lineage>
</organism>